<keyword evidence="6" id="KW-0187">Copper transport</keyword>
<evidence type="ECO:0000256" key="3">
    <source>
        <dbReference type="ARBA" id="ARBA00022692"/>
    </source>
</evidence>
<name>A0AA40BA33_9PEZI</name>
<proteinExistence type="inferred from homology"/>
<comment type="similarity">
    <text evidence="2 6">Belongs to the copper transporter (Ctr) (TC 1.A.56) family. SLC31A subfamily.</text>
</comment>
<keyword evidence="5 6" id="KW-0472">Membrane</keyword>
<dbReference type="PANTHER" id="PTHR12483:SF73">
    <property type="entry name" value="COPPER TRANSPORT PROTEIN CTR3"/>
    <property type="match status" value="1"/>
</dbReference>
<evidence type="ECO:0000256" key="6">
    <source>
        <dbReference type="RuleBase" id="RU367022"/>
    </source>
</evidence>
<dbReference type="EMBL" id="JAUKUA010000001">
    <property type="protein sequence ID" value="KAK0730223.1"/>
    <property type="molecule type" value="Genomic_DNA"/>
</dbReference>
<gene>
    <name evidence="7" type="ORF">B0H67DRAFT_596429</name>
</gene>
<sequence length="219" mass="24243">MAHRSTLSHNSLPSPLHGAPPLKRLTFQMLWNWHTIDACFLARSWHVRSMGGFALSCIAAMLLVVCLEALRRLDREYDEYIVRMFRAQSRLDRANRGKEPEEAESCASSVVLDGGLNGELHGMLTRSAVVRRFRASLAQQFVKAVLHAVTFGVAYIVMLLAMYFNGYIIISIIVGAGLGKFICDWTAKTVVFDDEPAREGPICGHSSKVEGIEESGVCA</sequence>
<comment type="caution">
    <text evidence="7">The sequence shown here is derived from an EMBL/GenBank/DDBJ whole genome shotgun (WGS) entry which is preliminary data.</text>
</comment>
<keyword evidence="6" id="KW-0813">Transport</keyword>
<keyword evidence="3 6" id="KW-0812">Transmembrane</keyword>
<accession>A0AA40BA33</accession>
<comment type="subcellular location">
    <subcellularLocation>
        <location evidence="1 6">Membrane</location>
        <topology evidence="1 6">Multi-pass membrane protein</topology>
    </subcellularLocation>
</comment>
<dbReference type="Pfam" id="PF04145">
    <property type="entry name" value="Ctr"/>
    <property type="match status" value="1"/>
</dbReference>
<organism evidence="7 8">
    <name type="scientific">Lasiosphaeris hirsuta</name>
    <dbReference type="NCBI Taxonomy" id="260670"/>
    <lineage>
        <taxon>Eukaryota</taxon>
        <taxon>Fungi</taxon>
        <taxon>Dikarya</taxon>
        <taxon>Ascomycota</taxon>
        <taxon>Pezizomycotina</taxon>
        <taxon>Sordariomycetes</taxon>
        <taxon>Sordariomycetidae</taxon>
        <taxon>Sordariales</taxon>
        <taxon>Lasiosphaeriaceae</taxon>
        <taxon>Lasiosphaeris</taxon>
    </lineage>
</organism>
<dbReference type="Proteomes" id="UP001172102">
    <property type="component" value="Unassembled WGS sequence"/>
</dbReference>
<evidence type="ECO:0000256" key="5">
    <source>
        <dbReference type="ARBA" id="ARBA00023136"/>
    </source>
</evidence>
<evidence type="ECO:0000256" key="4">
    <source>
        <dbReference type="ARBA" id="ARBA00022989"/>
    </source>
</evidence>
<dbReference type="AlphaFoldDB" id="A0AA40BA33"/>
<dbReference type="GO" id="GO:0005375">
    <property type="term" value="F:copper ion transmembrane transporter activity"/>
    <property type="evidence" value="ECO:0007669"/>
    <property type="project" value="UniProtKB-UniRule"/>
</dbReference>
<evidence type="ECO:0000256" key="1">
    <source>
        <dbReference type="ARBA" id="ARBA00004141"/>
    </source>
</evidence>
<evidence type="ECO:0000313" key="7">
    <source>
        <dbReference type="EMBL" id="KAK0730223.1"/>
    </source>
</evidence>
<dbReference type="InterPro" id="IPR007274">
    <property type="entry name" value="Cop_transporter"/>
</dbReference>
<keyword evidence="6" id="KW-0406">Ion transport</keyword>
<feature type="transmembrane region" description="Helical" evidence="6">
    <location>
        <begin position="50"/>
        <end position="70"/>
    </location>
</feature>
<evidence type="ECO:0000313" key="8">
    <source>
        <dbReference type="Proteomes" id="UP001172102"/>
    </source>
</evidence>
<dbReference type="PANTHER" id="PTHR12483">
    <property type="entry name" value="SOLUTE CARRIER FAMILY 31 COPPER TRANSPORTERS"/>
    <property type="match status" value="1"/>
</dbReference>
<reference evidence="7" key="1">
    <citation type="submission" date="2023-06" db="EMBL/GenBank/DDBJ databases">
        <title>Genome-scale phylogeny and comparative genomics of the fungal order Sordariales.</title>
        <authorList>
            <consortium name="Lawrence Berkeley National Laboratory"/>
            <person name="Hensen N."/>
            <person name="Bonometti L."/>
            <person name="Westerberg I."/>
            <person name="Brannstrom I.O."/>
            <person name="Guillou S."/>
            <person name="Cros-Aarteil S."/>
            <person name="Calhoun S."/>
            <person name="Haridas S."/>
            <person name="Kuo A."/>
            <person name="Mondo S."/>
            <person name="Pangilinan J."/>
            <person name="Riley R."/>
            <person name="Labutti K."/>
            <person name="Andreopoulos B."/>
            <person name="Lipzen A."/>
            <person name="Chen C."/>
            <person name="Yanf M."/>
            <person name="Daum C."/>
            <person name="Ng V."/>
            <person name="Clum A."/>
            <person name="Steindorff A."/>
            <person name="Ohm R."/>
            <person name="Martin F."/>
            <person name="Silar P."/>
            <person name="Natvig D."/>
            <person name="Lalanne C."/>
            <person name="Gautier V."/>
            <person name="Ament-Velasquez S.L."/>
            <person name="Kruys A."/>
            <person name="Hutchinson M.I."/>
            <person name="Powell A.J."/>
            <person name="Barry K."/>
            <person name="Miller A.N."/>
            <person name="Grigoriev I.V."/>
            <person name="Debuchy R."/>
            <person name="Gladieux P."/>
            <person name="Thoren M.H."/>
            <person name="Johannesson H."/>
        </authorList>
    </citation>
    <scope>NUCLEOTIDE SEQUENCE</scope>
    <source>
        <strain evidence="7">SMH4607-1</strain>
    </source>
</reference>
<keyword evidence="6" id="KW-0186">Copper</keyword>
<protein>
    <recommendedName>
        <fullName evidence="6">Copper transport protein</fullName>
    </recommendedName>
</protein>
<keyword evidence="4 6" id="KW-1133">Transmembrane helix</keyword>
<dbReference type="GO" id="GO:0016020">
    <property type="term" value="C:membrane"/>
    <property type="evidence" value="ECO:0007669"/>
    <property type="project" value="UniProtKB-SubCell"/>
</dbReference>
<keyword evidence="8" id="KW-1185">Reference proteome</keyword>
<evidence type="ECO:0000256" key="2">
    <source>
        <dbReference type="ARBA" id="ARBA00006921"/>
    </source>
</evidence>